<protein>
    <recommendedName>
        <fullName evidence="8">Photolyase/cryptochrome alpha/beta domain-containing protein</fullName>
    </recommendedName>
</protein>
<accession>K0RH16</accession>
<feature type="compositionally biased region" description="Basic and acidic residues" evidence="7">
    <location>
        <begin position="561"/>
        <end position="571"/>
    </location>
</feature>
<dbReference type="AlphaFoldDB" id="K0RH16"/>
<feature type="non-terminal residue" evidence="9">
    <location>
        <position position="959"/>
    </location>
</feature>
<dbReference type="SUPFAM" id="SSF48173">
    <property type="entry name" value="Cryptochrome/photolyase FAD-binding domain"/>
    <property type="match status" value="1"/>
</dbReference>
<feature type="region of interest" description="Disordered" evidence="7">
    <location>
        <begin position="561"/>
        <end position="640"/>
    </location>
</feature>
<dbReference type="InterPro" id="IPR018394">
    <property type="entry name" value="DNA_photolyase_1_CS_C"/>
</dbReference>
<feature type="compositionally biased region" description="Low complexity" evidence="7">
    <location>
        <begin position="914"/>
        <end position="923"/>
    </location>
</feature>
<dbReference type="Gene3D" id="3.40.50.620">
    <property type="entry name" value="HUPs"/>
    <property type="match status" value="1"/>
</dbReference>
<evidence type="ECO:0000256" key="5">
    <source>
        <dbReference type="PIRSR" id="PIRSR602081-1"/>
    </source>
</evidence>
<dbReference type="Pfam" id="PF03441">
    <property type="entry name" value="FAD_binding_7"/>
    <property type="match status" value="1"/>
</dbReference>
<feature type="region of interest" description="Disordered" evidence="7">
    <location>
        <begin position="741"/>
        <end position="768"/>
    </location>
</feature>
<organism evidence="9 10">
    <name type="scientific">Thalassiosira oceanica</name>
    <name type="common">Marine diatom</name>
    <dbReference type="NCBI Taxonomy" id="159749"/>
    <lineage>
        <taxon>Eukaryota</taxon>
        <taxon>Sar</taxon>
        <taxon>Stramenopiles</taxon>
        <taxon>Ochrophyta</taxon>
        <taxon>Bacillariophyta</taxon>
        <taxon>Coscinodiscophyceae</taxon>
        <taxon>Thalassiosirophycidae</taxon>
        <taxon>Thalassiosirales</taxon>
        <taxon>Thalassiosiraceae</taxon>
        <taxon>Thalassiosira</taxon>
    </lineage>
</organism>
<keyword evidence="2 5" id="KW-0285">Flavoprotein</keyword>
<keyword evidence="3 5" id="KW-0274">FAD</keyword>
<evidence type="ECO:0000256" key="4">
    <source>
        <dbReference type="ARBA" id="ARBA00022991"/>
    </source>
</evidence>
<dbReference type="InterPro" id="IPR014729">
    <property type="entry name" value="Rossmann-like_a/b/a_fold"/>
</dbReference>
<gene>
    <name evidence="9" type="ORF">THAOC_29227</name>
</gene>
<feature type="compositionally biased region" description="Basic residues" evidence="7">
    <location>
        <begin position="615"/>
        <end position="633"/>
    </location>
</feature>
<dbReference type="PROSITE" id="PS00394">
    <property type="entry name" value="DNA_PHOTOLYASES_1_1"/>
    <property type="match status" value="1"/>
</dbReference>
<comment type="similarity">
    <text evidence="1">Belongs to the DNA photolyase class-1 family.</text>
</comment>
<comment type="cofactor">
    <cofactor evidence="5">
        <name>FAD</name>
        <dbReference type="ChEBI" id="CHEBI:57692"/>
    </cofactor>
    <text evidence="5">Binds 1 FAD per subunit.</text>
</comment>
<reference evidence="9 10" key="1">
    <citation type="journal article" date="2012" name="Genome Biol.">
        <title>Genome and low-iron response of an oceanic diatom adapted to chronic iron limitation.</title>
        <authorList>
            <person name="Lommer M."/>
            <person name="Specht M."/>
            <person name="Roy A.S."/>
            <person name="Kraemer L."/>
            <person name="Andreson R."/>
            <person name="Gutowska M.A."/>
            <person name="Wolf J."/>
            <person name="Bergner S.V."/>
            <person name="Schilhabel M.B."/>
            <person name="Klostermeier U.C."/>
            <person name="Beiko R.G."/>
            <person name="Rosenstiel P."/>
            <person name="Hippler M."/>
            <person name="Laroche J."/>
        </authorList>
    </citation>
    <scope>NUCLEOTIDE SEQUENCE [LARGE SCALE GENOMIC DNA]</scope>
    <source>
        <strain evidence="9 10">CCMP1005</strain>
    </source>
</reference>
<dbReference type="Gene3D" id="1.10.579.10">
    <property type="entry name" value="DNA Cyclobutane Dipyrimidine Photolyase, subunit A, domain 3"/>
    <property type="match status" value="1"/>
</dbReference>
<dbReference type="EMBL" id="AGNL01041401">
    <property type="protein sequence ID" value="EJK51584.1"/>
    <property type="molecule type" value="Genomic_DNA"/>
</dbReference>
<feature type="site" description="Electron transfer via tryptophanyl radical" evidence="6">
    <location>
        <position position="475"/>
    </location>
</feature>
<feature type="compositionally biased region" description="Basic and acidic residues" evidence="7">
    <location>
        <begin position="597"/>
        <end position="607"/>
    </location>
</feature>
<keyword evidence="4" id="KW-0157">Chromophore</keyword>
<dbReference type="SUPFAM" id="SSF52425">
    <property type="entry name" value="Cryptochrome/photolyase, N-terminal domain"/>
    <property type="match status" value="1"/>
</dbReference>
<feature type="binding site" evidence="5">
    <location>
        <begin position="322"/>
        <end position="326"/>
    </location>
    <ligand>
        <name>FAD</name>
        <dbReference type="ChEBI" id="CHEBI:57692"/>
    </ligand>
</feature>
<sequence length="959" mass="105527">MRSPPLAIMSMGLAAAPRRLIWHRRDLRLDDNDLYRHDSNNYSIYVFDPRDFELGSTRSGIVAGPHYTRRLLDAVHCLKKNLEEKGGNLIVRVGSALAEVPSIAQQLDVDEVAWAEVPGFYECEASRTMQNILQYGSYRCNVFTTCTLTLAHPHDLPRNPDTWQHLARPNERRRKKSRSKSGKQTAQEEASPRNIVDITPRRFDGMPTIMGDFRRVARTCSNVRGPSNEPPRSCIAKGGNNLSEEVPSIETLFKPLRETSSLVLECLPPGMIEGVVKSAIALRDEKASSVASERPLEDLEDFIMRRASSADRSLCDVSGGHSSRLSTPLALGTISPRQVYHVTRRCQERLEDPSKVDWIISHLEMRDYFLFDCFREGKNAFRLEPKPAHQRARIEWRPLAESRDEFLRWCSGRTGLPMVDAGMREMIATGYASNRVRQNMASVLTKDLNLDWRLGADWFQFLLEDHCVAANWGNWAYFSGVGGDPKVRDGVIFSSSRRSASQTAPSLGTSGPPAKPTGTTPMAIRAEAPEELGVALSRAQRPEERPAVDVDSSPHEECVVEVPVHEVERPSPHGAAAGARRRRRRRLRRRPSSRPGRRQDRGAEAARRPPAAPGRVRRRGTVPRRRRRAAPRRVSHDARARARLDLALGRARPQAARGAPVAAPVVPSLPAPRGGEGNARRALVRDVRVQAAAAGGRRRRRDPAPAPVARRGRSGVASVPHAVALGGGRRHEGRAGALVLRCPPSDPRRAGLDRPLPGVPLPPASPDEEDVDLLPGALEVHLEPPRAPPPAVPVTPRVVRVGDVEGRARRGPHGDDRVVPERAERRQLGLGDVHPRVARRRRLRSVPRRAGRAGSAGGVAVVRPHHPGHVRDVPVKVGLLPPEVGDVALECGLLVLRGGSVPVLPPDDARGAVRPAVAAGRRPAQGRRGRAREDAQGTRRPLPVADPRDVVLRPLLDEA</sequence>
<evidence type="ECO:0000256" key="1">
    <source>
        <dbReference type="ARBA" id="ARBA00005862"/>
    </source>
</evidence>
<dbReference type="Proteomes" id="UP000266841">
    <property type="component" value="Unassembled WGS sequence"/>
</dbReference>
<evidence type="ECO:0000313" key="9">
    <source>
        <dbReference type="EMBL" id="EJK51584.1"/>
    </source>
</evidence>
<feature type="site" description="Electron transfer via tryptophanyl radical" evidence="6">
    <location>
        <position position="452"/>
    </location>
</feature>
<dbReference type="GO" id="GO:0000719">
    <property type="term" value="P:photoreactive repair"/>
    <property type="evidence" value="ECO:0007669"/>
    <property type="project" value="TreeGrafter"/>
</dbReference>
<proteinExistence type="inferred from homology"/>
<feature type="compositionally biased region" description="Basic residues" evidence="7">
    <location>
        <begin position="579"/>
        <end position="596"/>
    </location>
</feature>
<dbReference type="OrthoDB" id="435881at2759"/>
<dbReference type="InterPro" id="IPR006050">
    <property type="entry name" value="DNA_photolyase_N"/>
</dbReference>
<dbReference type="InterPro" id="IPR036155">
    <property type="entry name" value="Crypto/Photolyase_N_sf"/>
</dbReference>
<comment type="caution">
    <text evidence="9">The sequence shown here is derived from an EMBL/GenBank/DDBJ whole genome shotgun (WGS) entry which is preliminary data.</text>
</comment>
<dbReference type="GO" id="GO:0003677">
    <property type="term" value="F:DNA binding"/>
    <property type="evidence" value="ECO:0007669"/>
    <property type="project" value="TreeGrafter"/>
</dbReference>
<feature type="region of interest" description="Disordered" evidence="7">
    <location>
        <begin position="691"/>
        <end position="715"/>
    </location>
</feature>
<evidence type="ECO:0000313" key="10">
    <source>
        <dbReference type="Proteomes" id="UP000266841"/>
    </source>
</evidence>
<name>K0RH16_THAOC</name>
<dbReference type="eggNOG" id="KOG0133">
    <property type="taxonomic scope" value="Eukaryota"/>
</dbReference>
<feature type="region of interest" description="Disordered" evidence="7">
    <location>
        <begin position="844"/>
        <end position="867"/>
    </location>
</feature>
<dbReference type="PANTHER" id="PTHR11455">
    <property type="entry name" value="CRYPTOCHROME"/>
    <property type="match status" value="1"/>
</dbReference>
<dbReference type="Gene3D" id="1.25.40.80">
    <property type="match status" value="1"/>
</dbReference>
<feature type="region of interest" description="Disordered" evidence="7">
    <location>
        <begin position="914"/>
        <end position="949"/>
    </location>
</feature>
<evidence type="ECO:0000256" key="3">
    <source>
        <dbReference type="ARBA" id="ARBA00022827"/>
    </source>
</evidence>
<evidence type="ECO:0000256" key="2">
    <source>
        <dbReference type="ARBA" id="ARBA00022630"/>
    </source>
</evidence>
<evidence type="ECO:0000256" key="7">
    <source>
        <dbReference type="SAM" id="MobiDB-lite"/>
    </source>
</evidence>
<dbReference type="PROSITE" id="PS51645">
    <property type="entry name" value="PHR_CRY_ALPHA_BETA"/>
    <property type="match status" value="1"/>
</dbReference>
<dbReference type="InterPro" id="IPR005101">
    <property type="entry name" value="Cryptochr/Photolyase_FAD-bd"/>
</dbReference>
<feature type="region of interest" description="Disordered" evidence="7">
    <location>
        <begin position="496"/>
        <end position="521"/>
    </location>
</feature>
<dbReference type="PRINTS" id="PR00147">
    <property type="entry name" value="DNAPHOTLYASE"/>
</dbReference>
<dbReference type="InterPro" id="IPR036134">
    <property type="entry name" value="Crypto/Photolyase_FAD-like_sf"/>
</dbReference>
<dbReference type="Pfam" id="PF00875">
    <property type="entry name" value="DNA_photolyase"/>
    <property type="match status" value="1"/>
</dbReference>
<feature type="compositionally biased region" description="Basic residues" evidence="7">
    <location>
        <begin position="171"/>
        <end position="181"/>
    </location>
</feature>
<feature type="site" description="Electron transfer via tryptophanyl radical" evidence="6">
    <location>
        <position position="396"/>
    </location>
</feature>
<evidence type="ECO:0000256" key="6">
    <source>
        <dbReference type="PIRSR" id="PIRSR602081-2"/>
    </source>
</evidence>
<dbReference type="PANTHER" id="PTHR11455:SF22">
    <property type="entry name" value="CRYPTOCHROME DASH"/>
    <property type="match status" value="1"/>
</dbReference>
<keyword evidence="10" id="KW-1185">Reference proteome</keyword>
<evidence type="ECO:0000259" key="8">
    <source>
        <dbReference type="PROSITE" id="PS51645"/>
    </source>
</evidence>
<feature type="compositionally biased region" description="Polar residues" evidence="7">
    <location>
        <begin position="496"/>
        <end position="509"/>
    </location>
</feature>
<dbReference type="InterPro" id="IPR002081">
    <property type="entry name" value="Cryptochrome/DNA_photolyase_1"/>
</dbReference>
<feature type="domain" description="Photolyase/cryptochrome alpha/beta" evidence="8">
    <location>
        <begin position="17"/>
        <end position="148"/>
    </location>
</feature>
<dbReference type="GO" id="GO:0071949">
    <property type="term" value="F:FAD binding"/>
    <property type="evidence" value="ECO:0007669"/>
    <property type="project" value="TreeGrafter"/>
</dbReference>
<dbReference type="GO" id="GO:0003904">
    <property type="term" value="F:deoxyribodipyrimidine photo-lyase activity"/>
    <property type="evidence" value="ECO:0007669"/>
    <property type="project" value="TreeGrafter"/>
</dbReference>
<feature type="region of interest" description="Disordered" evidence="7">
    <location>
        <begin position="157"/>
        <end position="201"/>
    </location>
</feature>